<dbReference type="InterPro" id="IPR050577">
    <property type="entry name" value="MAPR/NEUFC/NENF-like"/>
</dbReference>
<dbReference type="Gene3D" id="3.10.120.10">
    <property type="entry name" value="Cytochrome b5-like heme/steroid binding domain"/>
    <property type="match status" value="1"/>
</dbReference>
<dbReference type="EMBL" id="KZ857383">
    <property type="protein sequence ID" value="RDX55260.1"/>
    <property type="molecule type" value="Genomic_DNA"/>
</dbReference>
<evidence type="ECO:0000256" key="1">
    <source>
        <dbReference type="ARBA" id="ARBA00038357"/>
    </source>
</evidence>
<dbReference type="Pfam" id="PF00173">
    <property type="entry name" value="Cyt-b5"/>
    <property type="match status" value="1"/>
</dbReference>
<dbReference type="SUPFAM" id="SSF55856">
    <property type="entry name" value="Cytochrome b5-like heme/steroid binding domain"/>
    <property type="match status" value="1"/>
</dbReference>
<dbReference type="OrthoDB" id="899at2759"/>
<evidence type="ECO:0000313" key="4">
    <source>
        <dbReference type="Proteomes" id="UP000256964"/>
    </source>
</evidence>
<dbReference type="SMART" id="SM01117">
    <property type="entry name" value="Cyt-b5"/>
    <property type="match status" value="1"/>
</dbReference>
<protein>
    <submittedName>
        <fullName evidence="3">Progesterone binding protein</fullName>
    </submittedName>
</protein>
<dbReference type="GO" id="GO:0005783">
    <property type="term" value="C:endoplasmic reticulum"/>
    <property type="evidence" value="ECO:0007669"/>
    <property type="project" value="TreeGrafter"/>
</dbReference>
<dbReference type="PANTHER" id="PTHR10281:SF115">
    <property type="entry name" value="BINDING PROTEIN, PUTATIVE (AFU_ORTHOLOGUE AFUA_4G06240)-RELATED"/>
    <property type="match status" value="1"/>
</dbReference>
<dbReference type="InterPro" id="IPR036400">
    <property type="entry name" value="Cyt_B5-like_heme/steroid_sf"/>
</dbReference>
<name>A0A371DRU1_9APHY</name>
<dbReference type="GO" id="GO:0016020">
    <property type="term" value="C:membrane"/>
    <property type="evidence" value="ECO:0007669"/>
    <property type="project" value="TreeGrafter"/>
</dbReference>
<keyword evidence="4" id="KW-1185">Reference proteome</keyword>
<evidence type="ECO:0000259" key="2">
    <source>
        <dbReference type="SMART" id="SM01117"/>
    </source>
</evidence>
<comment type="similarity">
    <text evidence="1">Belongs to the cytochrome b5 family. MAPR subfamily.</text>
</comment>
<dbReference type="Proteomes" id="UP000256964">
    <property type="component" value="Unassembled WGS sequence"/>
</dbReference>
<organism evidence="3 4">
    <name type="scientific">Lentinus brumalis</name>
    <dbReference type="NCBI Taxonomy" id="2498619"/>
    <lineage>
        <taxon>Eukaryota</taxon>
        <taxon>Fungi</taxon>
        <taxon>Dikarya</taxon>
        <taxon>Basidiomycota</taxon>
        <taxon>Agaricomycotina</taxon>
        <taxon>Agaricomycetes</taxon>
        <taxon>Polyporales</taxon>
        <taxon>Polyporaceae</taxon>
        <taxon>Lentinus</taxon>
    </lineage>
</organism>
<dbReference type="STRING" id="139420.A0A371DRU1"/>
<proteinExistence type="inferred from homology"/>
<feature type="domain" description="Cytochrome b5 heme-binding" evidence="2">
    <location>
        <begin position="16"/>
        <end position="112"/>
    </location>
</feature>
<dbReference type="FunFam" id="3.10.120.10:FF:000003">
    <property type="entry name" value="membrane-associated progesterone receptor component 1"/>
    <property type="match status" value="1"/>
</dbReference>
<reference evidence="3 4" key="1">
    <citation type="journal article" date="2018" name="Biotechnol. Biofuels">
        <title>Integrative visual omics of the white-rot fungus Polyporus brumalis exposes the biotechnological potential of its oxidative enzymes for delignifying raw plant biomass.</title>
        <authorList>
            <person name="Miyauchi S."/>
            <person name="Rancon A."/>
            <person name="Drula E."/>
            <person name="Hage H."/>
            <person name="Chaduli D."/>
            <person name="Favel A."/>
            <person name="Grisel S."/>
            <person name="Henrissat B."/>
            <person name="Herpoel-Gimbert I."/>
            <person name="Ruiz-Duenas F.J."/>
            <person name="Chevret D."/>
            <person name="Hainaut M."/>
            <person name="Lin J."/>
            <person name="Wang M."/>
            <person name="Pangilinan J."/>
            <person name="Lipzen A."/>
            <person name="Lesage-Meessen L."/>
            <person name="Navarro D."/>
            <person name="Riley R."/>
            <person name="Grigoriev I.V."/>
            <person name="Zhou S."/>
            <person name="Raouche S."/>
            <person name="Rosso M.N."/>
        </authorList>
    </citation>
    <scope>NUCLEOTIDE SEQUENCE [LARGE SCALE GENOMIC DNA]</scope>
    <source>
        <strain evidence="3 4">BRFM 1820</strain>
    </source>
</reference>
<dbReference type="InterPro" id="IPR001199">
    <property type="entry name" value="Cyt_B5-like_heme/steroid-bd"/>
</dbReference>
<gene>
    <name evidence="3" type="ORF">OH76DRAFT_1339845</name>
</gene>
<dbReference type="GO" id="GO:0020037">
    <property type="term" value="F:heme binding"/>
    <property type="evidence" value="ECO:0007669"/>
    <property type="project" value="UniProtKB-ARBA"/>
</dbReference>
<dbReference type="AlphaFoldDB" id="A0A371DRU1"/>
<sequence length="128" mass="13891">MQPAQTDLAPPKDDPFTLEQLKQFDGTDPTKPIYVAIKGTVFDVTRKADTYGKGKSYNLFAGKDASRALGMSSLKPEDAVSDYSTLSEGDLKTLNDWFDFFSKRYNIVGKVTDLPPPGSASDSATSAL</sequence>
<evidence type="ECO:0000313" key="3">
    <source>
        <dbReference type="EMBL" id="RDX55260.1"/>
    </source>
</evidence>
<dbReference type="PANTHER" id="PTHR10281">
    <property type="entry name" value="MEMBRANE-ASSOCIATED PROGESTERONE RECEPTOR COMPONENT-RELATED"/>
    <property type="match status" value="1"/>
</dbReference>
<accession>A0A371DRU1</accession>